<gene>
    <name evidence="2" type="ORF">BKA14_002515</name>
</gene>
<name>A0A7W7CPJ1_9ACTN</name>
<dbReference type="EMBL" id="JACHMF010000001">
    <property type="protein sequence ID" value="MBB4692367.1"/>
    <property type="molecule type" value="Genomic_DNA"/>
</dbReference>
<sequence>MPNPVNRHPYAGLLDSRTRVEGVARHALLGADGPPAGLDRPVASARAHMAADRSSAVAPAPRRANSRLWSPGPAASSSTVPGRPP</sequence>
<keyword evidence="3" id="KW-1185">Reference proteome</keyword>
<proteinExistence type="predicted"/>
<dbReference type="Proteomes" id="UP000542742">
    <property type="component" value="Unassembled WGS sequence"/>
</dbReference>
<protein>
    <submittedName>
        <fullName evidence="2">Uncharacterized protein</fullName>
    </submittedName>
</protein>
<comment type="caution">
    <text evidence="2">The sequence shown here is derived from an EMBL/GenBank/DDBJ whole genome shotgun (WGS) entry which is preliminary data.</text>
</comment>
<reference evidence="2 3" key="1">
    <citation type="submission" date="2020-08" db="EMBL/GenBank/DDBJ databases">
        <title>Sequencing the genomes of 1000 actinobacteria strains.</title>
        <authorList>
            <person name="Klenk H.-P."/>
        </authorList>
    </citation>
    <scope>NUCLEOTIDE SEQUENCE [LARGE SCALE GENOMIC DNA]</scope>
    <source>
        <strain evidence="2 3">DSM 45518</strain>
    </source>
</reference>
<accession>A0A7W7CPJ1</accession>
<feature type="region of interest" description="Disordered" evidence="1">
    <location>
        <begin position="29"/>
        <end position="85"/>
    </location>
</feature>
<feature type="compositionally biased region" description="Low complexity" evidence="1">
    <location>
        <begin position="52"/>
        <end position="67"/>
    </location>
</feature>
<dbReference type="AlphaFoldDB" id="A0A7W7CPJ1"/>
<feature type="compositionally biased region" description="Polar residues" evidence="1">
    <location>
        <begin position="75"/>
        <end position="85"/>
    </location>
</feature>
<dbReference type="RefSeq" id="WP_184951090.1">
    <property type="nucleotide sequence ID" value="NZ_BOMC01000078.1"/>
</dbReference>
<evidence type="ECO:0000256" key="1">
    <source>
        <dbReference type="SAM" id="MobiDB-lite"/>
    </source>
</evidence>
<evidence type="ECO:0000313" key="3">
    <source>
        <dbReference type="Proteomes" id="UP000542742"/>
    </source>
</evidence>
<organism evidence="2 3">
    <name type="scientific">Paractinoplanes abujensis</name>
    <dbReference type="NCBI Taxonomy" id="882441"/>
    <lineage>
        <taxon>Bacteria</taxon>
        <taxon>Bacillati</taxon>
        <taxon>Actinomycetota</taxon>
        <taxon>Actinomycetes</taxon>
        <taxon>Micromonosporales</taxon>
        <taxon>Micromonosporaceae</taxon>
        <taxon>Paractinoplanes</taxon>
    </lineage>
</organism>
<evidence type="ECO:0000313" key="2">
    <source>
        <dbReference type="EMBL" id="MBB4692367.1"/>
    </source>
</evidence>